<comment type="caution">
    <text evidence="3">The sequence shown here is derived from an EMBL/GenBank/DDBJ whole genome shotgun (WGS) entry which is preliminary data.</text>
</comment>
<dbReference type="EMBL" id="SMJU01000007">
    <property type="protein sequence ID" value="TDB64626.1"/>
    <property type="molecule type" value="Genomic_DNA"/>
</dbReference>
<protein>
    <submittedName>
        <fullName evidence="3">Uncharacterized protein</fullName>
    </submittedName>
</protein>
<evidence type="ECO:0000256" key="1">
    <source>
        <dbReference type="SAM" id="Phobius"/>
    </source>
</evidence>
<dbReference type="AlphaFoldDB" id="A0A4R4KCX9"/>
<proteinExistence type="predicted"/>
<feature type="signal peptide" evidence="2">
    <location>
        <begin position="1"/>
        <end position="20"/>
    </location>
</feature>
<feature type="transmembrane region" description="Helical" evidence="1">
    <location>
        <begin position="141"/>
        <end position="164"/>
    </location>
</feature>
<keyword evidence="1" id="KW-1133">Transmembrane helix</keyword>
<evidence type="ECO:0000256" key="2">
    <source>
        <dbReference type="SAM" id="SignalP"/>
    </source>
</evidence>
<keyword evidence="2" id="KW-0732">Signal</keyword>
<feature type="transmembrane region" description="Helical" evidence="1">
    <location>
        <begin position="184"/>
        <end position="205"/>
    </location>
</feature>
<evidence type="ECO:0000313" key="4">
    <source>
        <dbReference type="Proteomes" id="UP000295706"/>
    </source>
</evidence>
<gene>
    <name evidence="3" type="ORF">EZE20_13225</name>
</gene>
<keyword evidence="1" id="KW-0472">Membrane</keyword>
<feature type="chain" id="PRO_5020409196" evidence="2">
    <location>
        <begin position="21"/>
        <end position="555"/>
    </location>
</feature>
<reference evidence="3 4" key="1">
    <citation type="submission" date="2019-02" db="EMBL/GenBank/DDBJ databases">
        <title>Arundinibacter roseus gen. nov., sp. nov., a new member of the family Cytophagaceae.</title>
        <authorList>
            <person name="Szuroczki S."/>
            <person name="Khayer B."/>
            <person name="Sproer C."/>
            <person name="Toumi M."/>
            <person name="Szabo A."/>
            <person name="Felfoldi T."/>
            <person name="Schumann P."/>
            <person name="Toth E."/>
        </authorList>
    </citation>
    <scope>NUCLEOTIDE SEQUENCE [LARGE SCALE GENOMIC DNA]</scope>
    <source>
        <strain evidence="3 4">DMA-k-7a</strain>
    </source>
</reference>
<keyword evidence="4" id="KW-1185">Reference proteome</keyword>
<keyword evidence="1" id="KW-0812">Transmembrane</keyword>
<dbReference type="OrthoDB" id="128043at2"/>
<name>A0A4R4KCX9_9BACT</name>
<accession>A0A4R4KCX9</accession>
<dbReference type="Proteomes" id="UP000295706">
    <property type="component" value="Unassembled WGS sequence"/>
</dbReference>
<organism evidence="3 4">
    <name type="scientific">Arundinibacter roseus</name>
    <dbReference type="NCBI Taxonomy" id="2070510"/>
    <lineage>
        <taxon>Bacteria</taxon>
        <taxon>Pseudomonadati</taxon>
        <taxon>Bacteroidota</taxon>
        <taxon>Cytophagia</taxon>
        <taxon>Cytophagales</taxon>
        <taxon>Spirosomataceae</taxon>
        <taxon>Arundinibacter</taxon>
    </lineage>
</organism>
<sequence length="555" mass="60542">MKQFLLFISALLLSLPSAFGHVGSSGVLFQGQAGDYRVLVSVQPPDVIPGTAQITVYVESGRVSNMYARPIYFSSGDEGAPSPDELLPVDAQKNQYQGIVWLMEGGSSSVQIDLDGTQGKAELIVPIAAVSTAERDMPAGLGWTLSALGLLLVVLMVTIIGASVSDGLLRPGQQLSAKQRRKRLINMGIAFGVCVLILYGGSSWWDSWASDYKQYLYKPLQAKASIIQEDGQWIFEFKADTASLRANNRKNALNYLIPDHGKLMHLFLVRVPGLDAFAHLHPERADSTTFRAFLPALPAGKYLAYGDIVHYSGFTETITDTIDIPAAPASSLLQKRTDPEDTYVVTDPLNNPKNIPLDENVVICGQPGTKTKLKDGSYVIWEGKASQTFEAGKPYSLRFEVFAPDGTPAELQSYLGMPGHAAIVRSDGSVYIHLHPVGTYAMAAELTLKNRIADTSRTYQRAAAAVFRDSIDRQIAFLKTLSTEDRETYLMKEMGMSSGQTDDSQHTAAMNHGSSLSFPYAFPKAGSYRIFLQIKRNGTILTGVFDAKVIDSTTF</sequence>
<evidence type="ECO:0000313" key="3">
    <source>
        <dbReference type="EMBL" id="TDB64626.1"/>
    </source>
</evidence>
<dbReference type="RefSeq" id="WP_132118357.1">
    <property type="nucleotide sequence ID" value="NZ_SMJU01000007.1"/>
</dbReference>